<reference evidence="2" key="1">
    <citation type="submission" date="2022-01" db="EMBL/GenBank/DDBJ databases">
        <title>Comparative genomics reveals a dynamic genome evolution in the ectomycorrhizal milk-cap (Lactarius) mushrooms.</title>
        <authorList>
            <consortium name="DOE Joint Genome Institute"/>
            <person name="Lebreton A."/>
            <person name="Tang N."/>
            <person name="Kuo A."/>
            <person name="LaButti K."/>
            <person name="Drula E."/>
            <person name="Barry K."/>
            <person name="Clum A."/>
            <person name="Lipzen A."/>
            <person name="Mousain D."/>
            <person name="Ng V."/>
            <person name="Wang R."/>
            <person name="Wang X."/>
            <person name="Dai Y."/>
            <person name="Henrissat B."/>
            <person name="Grigoriev I.V."/>
            <person name="Guerin-Laguette A."/>
            <person name="Yu F."/>
            <person name="Martin F.M."/>
        </authorList>
    </citation>
    <scope>NUCLEOTIDE SEQUENCE</scope>
    <source>
        <strain evidence="2">QP</strain>
    </source>
</reference>
<keyword evidence="3" id="KW-1185">Reference proteome</keyword>
<gene>
    <name evidence="2" type="ORF">EDB92DRAFT_171464</name>
</gene>
<comment type="caution">
    <text evidence="2">The sequence shown here is derived from an EMBL/GenBank/DDBJ whole genome shotgun (WGS) entry which is preliminary data.</text>
</comment>
<protein>
    <recommendedName>
        <fullName evidence="4">Secreted protein</fullName>
    </recommendedName>
</protein>
<organism evidence="2 3">
    <name type="scientific">Lactarius akahatsu</name>
    <dbReference type="NCBI Taxonomy" id="416441"/>
    <lineage>
        <taxon>Eukaryota</taxon>
        <taxon>Fungi</taxon>
        <taxon>Dikarya</taxon>
        <taxon>Basidiomycota</taxon>
        <taxon>Agaricomycotina</taxon>
        <taxon>Agaricomycetes</taxon>
        <taxon>Russulales</taxon>
        <taxon>Russulaceae</taxon>
        <taxon>Lactarius</taxon>
    </lineage>
</organism>
<keyword evidence="1" id="KW-0732">Signal</keyword>
<accession>A0AAD4L9Z5</accession>
<feature type="signal peptide" evidence="1">
    <location>
        <begin position="1"/>
        <end position="17"/>
    </location>
</feature>
<dbReference type="AlphaFoldDB" id="A0AAD4L9Z5"/>
<feature type="chain" id="PRO_5042019481" description="Secreted protein" evidence="1">
    <location>
        <begin position="18"/>
        <end position="110"/>
    </location>
</feature>
<name>A0AAD4L9Z5_9AGAM</name>
<evidence type="ECO:0000313" key="2">
    <source>
        <dbReference type="EMBL" id="KAH8981721.1"/>
    </source>
</evidence>
<proteinExistence type="predicted"/>
<evidence type="ECO:0000313" key="3">
    <source>
        <dbReference type="Proteomes" id="UP001201163"/>
    </source>
</evidence>
<dbReference type="EMBL" id="JAKELL010000111">
    <property type="protein sequence ID" value="KAH8981721.1"/>
    <property type="molecule type" value="Genomic_DNA"/>
</dbReference>
<sequence>MFHLCTCTAASVVLVRSWSIAERQVERPTVVPSRSLVTYYHCAPSLCYASNNIIIYLVVDNTNTIRNGHCSHFFCLHSSPCTFLSKFVCALRSSFVVYTVTMWIEGSFLL</sequence>
<evidence type="ECO:0000256" key="1">
    <source>
        <dbReference type="SAM" id="SignalP"/>
    </source>
</evidence>
<dbReference type="Proteomes" id="UP001201163">
    <property type="component" value="Unassembled WGS sequence"/>
</dbReference>
<evidence type="ECO:0008006" key="4">
    <source>
        <dbReference type="Google" id="ProtNLM"/>
    </source>
</evidence>